<evidence type="ECO:0000313" key="2">
    <source>
        <dbReference type="Proteomes" id="UP001396334"/>
    </source>
</evidence>
<protein>
    <submittedName>
        <fullName evidence="1">Uncharacterized protein</fullName>
    </submittedName>
</protein>
<sequence>MINVHATKSHLTYEIHHEALVLNSLLNPIIVNHEWMVEDRTMQMIFSRKEHRFIGIEAVRTFLLPEEATVPFTSLTYIIGLGKAYTNRLEHMLKMLTKHAN</sequence>
<dbReference type="Proteomes" id="UP001396334">
    <property type="component" value="Unassembled WGS sequence"/>
</dbReference>
<evidence type="ECO:0000313" key="1">
    <source>
        <dbReference type="EMBL" id="KAK9031154.1"/>
    </source>
</evidence>
<proteinExistence type="predicted"/>
<keyword evidence="2" id="KW-1185">Reference proteome</keyword>
<comment type="caution">
    <text evidence="1">The sequence shown here is derived from an EMBL/GenBank/DDBJ whole genome shotgun (WGS) entry which is preliminary data.</text>
</comment>
<organism evidence="1 2">
    <name type="scientific">Hibiscus sabdariffa</name>
    <name type="common">roselle</name>
    <dbReference type="NCBI Taxonomy" id="183260"/>
    <lineage>
        <taxon>Eukaryota</taxon>
        <taxon>Viridiplantae</taxon>
        <taxon>Streptophyta</taxon>
        <taxon>Embryophyta</taxon>
        <taxon>Tracheophyta</taxon>
        <taxon>Spermatophyta</taxon>
        <taxon>Magnoliopsida</taxon>
        <taxon>eudicotyledons</taxon>
        <taxon>Gunneridae</taxon>
        <taxon>Pentapetalae</taxon>
        <taxon>rosids</taxon>
        <taxon>malvids</taxon>
        <taxon>Malvales</taxon>
        <taxon>Malvaceae</taxon>
        <taxon>Malvoideae</taxon>
        <taxon>Hibiscus</taxon>
    </lineage>
</organism>
<gene>
    <name evidence="1" type="ORF">V6N11_032541</name>
</gene>
<reference evidence="1 2" key="1">
    <citation type="journal article" date="2024" name="G3 (Bethesda)">
        <title>Genome assembly of Hibiscus sabdariffa L. provides insights into metabolisms of medicinal natural products.</title>
        <authorList>
            <person name="Kim T."/>
        </authorList>
    </citation>
    <scope>NUCLEOTIDE SEQUENCE [LARGE SCALE GENOMIC DNA]</scope>
    <source>
        <strain evidence="1">TK-2024</strain>
        <tissue evidence="1">Old leaves</tissue>
    </source>
</reference>
<name>A0ABR2T155_9ROSI</name>
<dbReference type="EMBL" id="JBBPBN010000010">
    <property type="protein sequence ID" value="KAK9031154.1"/>
    <property type="molecule type" value="Genomic_DNA"/>
</dbReference>
<accession>A0ABR2T155</accession>